<reference evidence="1" key="1">
    <citation type="submission" date="2021-02" db="EMBL/GenBank/DDBJ databases">
        <authorList>
            <person name="Nowell W R."/>
        </authorList>
    </citation>
    <scope>NUCLEOTIDE SEQUENCE</scope>
</reference>
<comment type="caution">
    <text evidence="1">The sequence shown here is derived from an EMBL/GenBank/DDBJ whole genome shotgun (WGS) entry which is preliminary data.</text>
</comment>
<dbReference type="Proteomes" id="UP000663881">
    <property type="component" value="Unassembled WGS sequence"/>
</dbReference>
<feature type="non-terminal residue" evidence="1">
    <location>
        <position position="1"/>
    </location>
</feature>
<dbReference type="AlphaFoldDB" id="A0A820NAI3"/>
<evidence type="ECO:0000313" key="2">
    <source>
        <dbReference type="Proteomes" id="UP000663881"/>
    </source>
</evidence>
<dbReference type="EMBL" id="CAJOAY010025646">
    <property type="protein sequence ID" value="CAF4384784.1"/>
    <property type="molecule type" value="Genomic_DNA"/>
</dbReference>
<gene>
    <name evidence="1" type="ORF">OKA104_LOCUS50554</name>
</gene>
<sequence>TDFRSFYYDTALSSSIPQLMALLEFADPCKILFGSDVPYAPLPVVIDTTKSLDSFFQKNKIDKYANLWQSINRGNAKILFPDKIQD</sequence>
<name>A0A820NAI3_9BILA</name>
<dbReference type="InterPro" id="IPR032466">
    <property type="entry name" value="Metal_Hydrolase"/>
</dbReference>
<dbReference type="Gene3D" id="3.20.20.140">
    <property type="entry name" value="Metal-dependent hydrolases"/>
    <property type="match status" value="1"/>
</dbReference>
<dbReference type="SUPFAM" id="SSF51556">
    <property type="entry name" value="Metallo-dependent hydrolases"/>
    <property type="match status" value="1"/>
</dbReference>
<accession>A0A820NAI3</accession>
<evidence type="ECO:0000313" key="1">
    <source>
        <dbReference type="EMBL" id="CAF4384784.1"/>
    </source>
</evidence>
<organism evidence="1 2">
    <name type="scientific">Adineta steineri</name>
    <dbReference type="NCBI Taxonomy" id="433720"/>
    <lineage>
        <taxon>Eukaryota</taxon>
        <taxon>Metazoa</taxon>
        <taxon>Spiralia</taxon>
        <taxon>Gnathifera</taxon>
        <taxon>Rotifera</taxon>
        <taxon>Eurotatoria</taxon>
        <taxon>Bdelloidea</taxon>
        <taxon>Adinetida</taxon>
        <taxon>Adinetidae</taxon>
        <taxon>Adineta</taxon>
    </lineage>
</organism>
<protein>
    <submittedName>
        <fullName evidence="1">Uncharacterized protein</fullName>
    </submittedName>
</protein>
<proteinExistence type="predicted"/>